<comment type="caution">
    <text evidence="1">The sequence shown here is derived from an EMBL/GenBank/DDBJ whole genome shotgun (WGS) entry which is preliminary data.</text>
</comment>
<keyword evidence="2" id="KW-1185">Reference proteome</keyword>
<dbReference type="Proteomes" id="UP000887013">
    <property type="component" value="Unassembled WGS sequence"/>
</dbReference>
<name>A0A8X6R2P0_NEPPI</name>
<evidence type="ECO:0000313" key="2">
    <source>
        <dbReference type="Proteomes" id="UP000887013"/>
    </source>
</evidence>
<gene>
    <name evidence="1" type="ORF">NPIL_437011</name>
</gene>
<sequence>MTYLPIVHISIPFPAKRKTFPSLIRIDDWNKLSPLSTDWMGCQMTVNKRPTCPVPDRCSRVRTSLIVLWTAQGKNVAPGAVFCRIMGKCVWINGKSYSGKRNPEFRNS</sequence>
<evidence type="ECO:0000313" key="1">
    <source>
        <dbReference type="EMBL" id="GFU52017.1"/>
    </source>
</evidence>
<accession>A0A8X6R2P0</accession>
<protein>
    <submittedName>
        <fullName evidence="1">Uncharacterized protein</fullName>
    </submittedName>
</protein>
<organism evidence="1 2">
    <name type="scientific">Nephila pilipes</name>
    <name type="common">Giant wood spider</name>
    <name type="synonym">Nephila maculata</name>
    <dbReference type="NCBI Taxonomy" id="299642"/>
    <lineage>
        <taxon>Eukaryota</taxon>
        <taxon>Metazoa</taxon>
        <taxon>Ecdysozoa</taxon>
        <taxon>Arthropoda</taxon>
        <taxon>Chelicerata</taxon>
        <taxon>Arachnida</taxon>
        <taxon>Araneae</taxon>
        <taxon>Araneomorphae</taxon>
        <taxon>Entelegynae</taxon>
        <taxon>Araneoidea</taxon>
        <taxon>Nephilidae</taxon>
        <taxon>Nephila</taxon>
    </lineage>
</organism>
<dbReference type="EMBL" id="BMAW01038401">
    <property type="protein sequence ID" value="GFU52017.1"/>
    <property type="molecule type" value="Genomic_DNA"/>
</dbReference>
<reference evidence="1" key="1">
    <citation type="submission" date="2020-08" db="EMBL/GenBank/DDBJ databases">
        <title>Multicomponent nature underlies the extraordinary mechanical properties of spider dragline silk.</title>
        <authorList>
            <person name="Kono N."/>
            <person name="Nakamura H."/>
            <person name="Mori M."/>
            <person name="Yoshida Y."/>
            <person name="Ohtoshi R."/>
            <person name="Malay A.D."/>
            <person name="Moran D.A.P."/>
            <person name="Tomita M."/>
            <person name="Numata K."/>
            <person name="Arakawa K."/>
        </authorList>
    </citation>
    <scope>NUCLEOTIDE SEQUENCE</scope>
</reference>
<proteinExistence type="predicted"/>
<dbReference type="AlphaFoldDB" id="A0A8X6R2P0"/>